<protein>
    <submittedName>
        <fullName evidence="2">Uncharacterized protein</fullName>
    </submittedName>
</protein>
<feature type="transmembrane region" description="Helical" evidence="1">
    <location>
        <begin position="77"/>
        <end position="96"/>
    </location>
</feature>
<organism evidence="2 3">
    <name type="scientific">Brevundimonas bullata</name>
    <dbReference type="NCBI Taxonomy" id="13160"/>
    <lineage>
        <taxon>Bacteria</taxon>
        <taxon>Pseudomonadati</taxon>
        <taxon>Pseudomonadota</taxon>
        <taxon>Alphaproteobacteria</taxon>
        <taxon>Caulobacterales</taxon>
        <taxon>Caulobacteraceae</taxon>
        <taxon>Brevundimonas</taxon>
    </lineage>
</organism>
<name>A0A7W7IMX2_9CAUL</name>
<feature type="transmembrane region" description="Helical" evidence="1">
    <location>
        <begin position="103"/>
        <end position="125"/>
    </location>
</feature>
<reference evidence="2 3" key="1">
    <citation type="submission" date="2020-08" db="EMBL/GenBank/DDBJ databases">
        <title>Functional genomics of gut bacteria from endangered species of beetles.</title>
        <authorList>
            <person name="Carlos-Shanley C."/>
        </authorList>
    </citation>
    <scope>NUCLEOTIDE SEQUENCE [LARGE SCALE GENOMIC DNA]</scope>
    <source>
        <strain evidence="2 3">S00123</strain>
    </source>
</reference>
<keyword evidence="3" id="KW-1185">Reference proteome</keyword>
<evidence type="ECO:0000313" key="2">
    <source>
        <dbReference type="EMBL" id="MBB4797289.1"/>
    </source>
</evidence>
<feature type="transmembrane region" description="Helical" evidence="1">
    <location>
        <begin position="45"/>
        <end position="65"/>
    </location>
</feature>
<evidence type="ECO:0000256" key="1">
    <source>
        <dbReference type="SAM" id="Phobius"/>
    </source>
</evidence>
<sequence length="159" mass="17459">MTTEDHKSVPVWERPRPRIPEADWNPFARLDTLHKVDVAINSGSASLFLIGLFHAFIAMGAFNGIGSAGALGSDRGLVGWVNVGLSLLAALLFFRVRRTRSLILAWLVVLWATLFLLFPVSIWLFSGSMPISFGVLSVVTSIMLLRACLAHKRLGDIKT</sequence>
<comment type="caution">
    <text evidence="2">The sequence shown here is derived from an EMBL/GenBank/DDBJ whole genome shotgun (WGS) entry which is preliminary data.</text>
</comment>
<dbReference type="Proteomes" id="UP000539957">
    <property type="component" value="Unassembled WGS sequence"/>
</dbReference>
<dbReference type="AlphaFoldDB" id="A0A7W7IMX2"/>
<accession>A0A7W7IMX2</accession>
<dbReference type="RefSeq" id="WP_184267792.1">
    <property type="nucleotide sequence ID" value="NZ_JACHKY010000002.1"/>
</dbReference>
<feature type="transmembrane region" description="Helical" evidence="1">
    <location>
        <begin position="131"/>
        <end position="149"/>
    </location>
</feature>
<keyword evidence="1" id="KW-1133">Transmembrane helix</keyword>
<evidence type="ECO:0000313" key="3">
    <source>
        <dbReference type="Proteomes" id="UP000539957"/>
    </source>
</evidence>
<keyword evidence="1" id="KW-0472">Membrane</keyword>
<keyword evidence="1" id="KW-0812">Transmembrane</keyword>
<gene>
    <name evidence="2" type="ORF">HNP32_001013</name>
</gene>
<dbReference type="EMBL" id="JACHKY010000002">
    <property type="protein sequence ID" value="MBB4797289.1"/>
    <property type="molecule type" value="Genomic_DNA"/>
</dbReference>
<proteinExistence type="predicted"/>